<evidence type="ECO:0000313" key="2">
    <source>
        <dbReference type="Proteomes" id="UP000187526"/>
    </source>
</evidence>
<reference evidence="1 2" key="1">
    <citation type="submission" date="2016-10" db="EMBL/GenBank/DDBJ databases">
        <title>Alkaliphiles isolated from bioreactors.</title>
        <authorList>
            <person name="Salah Z."/>
            <person name="Rout S.P."/>
            <person name="Humphreys P.N."/>
        </authorList>
    </citation>
    <scope>NUCLEOTIDE SEQUENCE [LARGE SCALE GENOMIC DNA]</scope>
    <source>
        <strain evidence="1 2">ZS02</strain>
    </source>
</reference>
<dbReference type="Proteomes" id="UP000187526">
    <property type="component" value="Unassembled WGS sequence"/>
</dbReference>
<dbReference type="STRING" id="418702.BJN45_16730"/>
<sequence>MTSTTTTHPAEHDSFPSSLSLQALTECLVNTSNADLLGHAAHSDDPLTRELAVRYEAALAFLHKDNLHFITPAT</sequence>
<organism evidence="1 2">
    <name type="scientific">Azonexus hydrophilus</name>
    <dbReference type="NCBI Taxonomy" id="418702"/>
    <lineage>
        <taxon>Bacteria</taxon>
        <taxon>Pseudomonadati</taxon>
        <taxon>Pseudomonadota</taxon>
        <taxon>Betaproteobacteria</taxon>
        <taxon>Rhodocyclales</taxon>
        <taxon>Azonexaceae</taxon>
        <taxon>Azonexus</taxon>
    </lineage>
</organism>
<proteinExistence type="predicted"/>
<comment type="caution">
    <text evidence="1">The sequence shown here is derived from an EMBL/GenBank/DDBJ whole genome shotgun (WGS) entry which is preliminary data.</text>
</comment>
<keyword evidence="2" id="KW-1185">Reference proteome</keyword>
<protein>
    <submittedName>
        <fullName evidence="1">Uncharacterized protein</fullName>
    </submittedName>
</protein>
<name>A0A1R1HZX5_9RHOO</name>
<dbReference type="EMBL" id="MTHD01000007">
    <property type="protein sequence ID" value="OMG51864.1"/>
    <property type="molecule type" value="Genomic_DNA"/>
</dbReference>
<evidence type="ECO:0000313" key="1">
    <source>
        <dbReference type="EMBL" id="OMG51864.1"/>
    </source>
</evidence>
<dbReference type="RefSeq" id="WP_076097325.1">
    <property type="nucleotide sequence ID" value="NZ_MTHD01000007.1"/>
</dbReference>
<accession>A0A1R1HZX5</accession>
<dbReference type="AlphaFoldDB" id="A0A1R1HZX5"/>
<gene>
    <name evidence="1" type="ORF">BJN45_16730</name>
</gene>